<dbReference type="InterPro" id="IPR000873">
    <property type="entry name" value="AMP-dep_synth/lig_dom"/>
</dbReference>
<dbReference type="Gene3D" id="3.30.559.30">
    <property type="entry name" value="Nonribosomal peptide synthetase, condensation domain"/>
    <property type="match status" value="1"/>
</dbReference>
<keyword evidence="2" id="KW-0596">Phosphopantetheine</keyword>
<protein>
    <submittedName>
        <fullName evidence="5">Amino acid adenylation domain-containing protein</fullName>
    </submittedName>
</protein>
<accession>A0ABV9EPR9</accession>
<dbReference type="PANTHER" id="PTHR45527:SF1">
    <property type="entry name" value="FATTY ACID SYNTHASE"/>
    <property type="match status" value="1"/>
</dbReference>
<dbReference type="InterPro" id="IPR036736">
    <property type="entry name" value="ACP-like_sf"/>
</dbReference>
<evidence type="ECO:0000256" key="1">
    <source>
        <dbReference type="ARBA" id="ARBA00001957"/>
    </source>
</evidence>
<gene>
    <name evidence="5" type="ORF">ACFO8L_32455</name>
</gene>
<dbReference type="NCBIfam" id="TIGR01733">
    <property type="entry name" value="AA-adenyl-dom"/>
    <property type="match status" value="1"/>
</dbReference>
<dbReference type="Proteomes" id="UP001595891">
    <property type="component" value="Unassembled WGS sequence"/>
</dbReference>
<proteinExistence type="predicted"/>
<dbReference type="InterPro" id="IPR025110">
    <property type="entry name" value="AMP-bd_C"/>
</dbReference>
<evidence type="ECO:0000256" key="3">
    <source>
        <dbReference type="ARBA" id="ARBA00022553"/>
    </source>
</evidence>
<name>A0ABV9EPR9_9ACTN</name>
<reference evidence="6" key="1">
    <citation type="journal article" date="2019" name="Int. J. Syst. Evol. Microbiol.">
        <title>The Global Catalogue of Microorganisms (GCM) 10K type strain sequencing project: providing services to taxonomists for standard genome sequencing and annotation.</title>
        <authorList>
            <consortium name="The Broad Institute Genomics Platform"/>
            <consortium name="The Broad Institute Genome Sequencing Center for Infectious Disease"/>
            <person name="Wu L."/>
            <person name="Ma J."/>
        </authorList>
    </citation>
    <scope>NUCLEOTIDE SEQUENCE [LARGE SCALE GENOMIC DNA]</scope>
    <source>
        <strain evidence="6">CCUG 49560</strain>
    </source>
</reference>
<dbReference type="PANTHER" id="PTHR45527">
    <property type="entry name" value="NONRIBOSOMAL PEPTIDE SYNTHETASE"/>
    <property type="match status" value="1"/>
</dbReference>
<evidence type="ECO:0000313" key="5">
    <source>
        <dbReference type="EMBL" id="MFC4590848.1"/>
    </source>
</evidence>
<keyword evidence="3" id="KW-0597">Phosphoprotein</keyword>
<dbReference type="Gene3D" id="3.40.50.12780">
    <property type="entry name" value="N-terminal domain of ligase-like"/>
    <property type="match status" value="1"/>
</dbReference>
<dbReference type="Gene3D" id="3.40.50.1820">
    <property type="entry name" value="alpha/beta hydrolase"/>
    <property type="match status" value="1"/>
</dbReference>
<evidence type="ECO:0000313" key="6">
    <source>
        <dbReference type="Proteomes" id="UP001595891"/>
    </source>
</evidence>
<dbReference type="InterPro" id="IPR001031">
    <property type="entry name" value="Thioesterase"/>
</dbReference>
<dbReference type="InterPro" id="IPR001242">
    <property type="entry name" value="Condensation_dom"/>
</dbReference>
<dbReference type="Pfam" id="PF00550">
    <property type="entry name" value="PP-binding"/>
    <property type="match status" value="1"/>
</dbReference>
<dbReference type="SUPFAM" id="SSF56801">
    <property type="entry name" value="Acetyl-CoA synthetase-like"/>
    <property type="match status" value="1"/>
</dbReference>
<dbReference type="EMBL" id="JBHSFN010000026">
    <property type="protein sequence ID" value="MFC4590848.1"/>
    <property type="molecule type" value="Genomic_DNA"/>
</dbReference>
<dbReference type="InterPro" id="IPR020845">
    <property type="entry name" value="AMP-binding_CS"/>
</dbReference>
<dbReference type="CDD" id="cd19543">
    <property type="entry name" value="DCL_NRPS"/>
    <property type="match status" value="1"/>
</dbReference>
<dbReference type="SUPFAM" id="SSF53474">
    <property type="entry name" value="alpha/beta-Hydrolases"/>
    <property type="match status" value="1"/>
</dbReference>
<evidence type="ECO:0000259" key="4">
    <source>
        <dbReference type="PROSITE" id="PS50075"/>
    </source>
</evidence>
<organism evidence="5 6">
    <name type="scientific">Sphaerisporangium corydalis</name>
    <dbReference type="NCBI Taxonomy" id="1441875"/>
    <lineage>
        <taxon>Bacteria</taxon>
        <taxon>Bacillati</taxon>
        <taxon>Actinomycetota</taxon>
        <taxon>Actinomycetes</taxon>
        <taxon>Streptosporangiales</taxon>
        <taxon>Streptosporangiaceae</taxon>
        <taxon>Sphaerisporangium</taxon>
    </lineage>
</organism>
<dbReference type="InterPro" id="IPR042099">
    <property type="entry name" value="ANL_N_sf"/>
</dbReference>
<dbReference type="SMART" id="SM00823">
    <property type="entry name" value="PKS_PP"/>
    <property type="match status" value="1"/>
</dbReference>
<dbReference type="PROSITE" id="PS00455">
    <property type="entry name" value="AMP_BINDING"/>
    <property type="match status" value="1"/>
</dbReference>
<dbReference type="InterPro" id="IPR029058">
    <property type="entry name" value="AB_hydrolase_fold"/>
</dbReference>
<evidence type="ECO:0000256" key="2">
    <source>
        <dbReference type="ARBA" id="ARBA00022450"/>
    </source>
</evidence>
<dbReference type="Gene3D" id="3.30.559.10">
    <property type="entry name" value="Chloramphenicol acetyltransferase-like domain"/>
    <property type="match status" value="1"/>
</dbReference>
<dbReference type="SUPFAM" id="SSF52777">
    <property type="entry name" value="CoA-dependent acyltransferases"/>
    <property type="match status" value="2"/>
</dbReference>
<comment type="cofactor">
    <cofactor evidence="1">
        <name>pantetheine 4'-phosphate</name>
        <dbReference type="ChEBI" id="CHEBI:47942"/>
    </cofactor>
</comment>
<dbReference type="Gene3D" id="3.30.300.30">
    <property type="match status" value="1"/>
</dbReference>
<dbReference type="Pfam" id="PF00501">
    <property type="entry name" value="AMP-binding"/>
    <property type="match status" value="1"/>
</dbReference>
<dbReference type="CDD" id="cd05930">
    <property type="entry name" value="A_NRPS"/>
    <property type="match status" value="1"/>
</dbReference>
<dbReference type="InterPro" id="IPR020806">
    <property type="entry name" value="PKS_PP-bd"/>
</dbReference>
<dbReference type="Pfam" id="PF00668">
    <property type="entry name" value="Condensation"/>
    <property type="match status" value="1"/>
</dbReference>
<comment type="caution">
    <text evidence="5">The sequence shown here is derived from an EMBL/GenBank/DDBJ whole genome shotgun (WGS) entry which is preliminary data.</text>
</comment>
<dbReference type="Pfam" id="PF00975">
    <property type="entry name" value="Thioesterase"/>
    <property type="match status" value="1"/>
</dbReference>
<dbReference type="InterPro" id="IPR023213">
    <property type="entry name" value="CAT-like_dom_sf"/>
</dbReference>
<dbReference type="SUPFAM" id="SSF47336">
    <property type="entry name" value="ACP-like"/>
    <property type="match status" value="1"/>
</dbReference>
<dbReference type="InterPro" id="IPR045851">
    <property type="entry name" value="AMP-bd_C_sf"/>
</dbReference>
<dbReference type="RefSeq" id="WP_262844277.1">
    <property type="nucleotide sequence ID" value="NZ_JANZYP010000027.1"/>
</dbReference>
<dbReference type="InterPro" id="IPR009081">
    <property type="entry name" value="PP-bd_ACP"/>
</dbReference>
<dbReference type="Gene3D" id="1.10.1200.10">
    <property type="entry name" value="ACP-like"/>
    <property type="match status" value="1"/>
</dbReference>
<dbReference type="Pfam" id="PF13193">
    <property type="entry name" value="AMP-binding_C"/>
    <property type="match status" value="1"/>
</dbReference>
<dbReference type="PROSITE" id="PS50075">
    <property type="entry name" value="CARRIER"/>
    <property type="match status" value="1"/>
</dbReference>
<feature type="domain" description="Carrier" evidence="4">
    <location>
        <begin position="975"/>
        <end position="1049"/>
    </location>
</feature>
<sequence>MSTPNVEDIYGLSPMQFGMLFHSVRDSQGVSPYQVQMIEKIAGPLDDERFLDAWQHLVDRHSILRSAFVWQDVSTPVQVVQRTAKLPRETLDWRDRDPAEQDACLKRLAADDWDQGFDLSRPPLLRVRIIRTADDSRLIMWSFHHILLDGWSIQLLKKELFAIYRATVEGREPGLPPAIPYVRYAKWLHEQPSARAREFWRGYLQGVSEATELVATRPGTDSGVAELEISLGAELSGAVRRFAREQRITVNTVVQGVWSALLSRYSGRDDVLFGATTSGRSVSLPGIESMVGLFINTLPVRARVDGRATVGAWLRDLQDQQTELREWEHCHLVDVQECSDVPRGKPLFQSILVFENYPDLRGSDSLPEGVDYRPVGCVERTGYPLTVVVSADEVVEVKFAYDRALFDAGTIERLAGHFEALVSGFVAAPQAPLSQVGMLTEAERRRMLVDWNDTQGPFPADQTIHQLIAAQAAIRPDQPAVLYDGRTLTHRALDQRANQLAHHLRTHGIGPETLVAVLLDRTPDLIVTLLAILKAGAAYLPLDPDYPADRLTYMLDDTAAPLVISQESLAARLPGHITPLLVDTGWPQIADLPTTEPPPLATPGNLAYVIYTSGSTGRPKGVMIEHEGVVNYLHWCDQAYPATGDIGTLLYSPVAFDLTVTALFLPLMQGLPVAIPVPRPGESAFAAAVEELLSGTPVSFLKMTPSHAELLVSSAEAAGVELAVRTMVLGGEELTTDLARRILGVCAPGTVIYNEYGATECSVANVMSATVQVGGDATGPVSVGVPITNTQAYVVDQDGRPVPPGVAGECLLGGVCVARGYLNRPELTSRKFAVHDLTGTPQRLYHTGDLCRWLPDGRLEFIGRIDTQVKLRGYRIELGEIENTLIDHPAVAASAVTVREDTPGVQRLVAYLVPVPGAAPPGPDDLRTHAARTLPPYMIPAQFVTLPVLPLTPNGKIDRAALPAPTATQPVVRTPPATATEHLIAAIWHDVLGTPDPGVHDDFFDLGGHSLLAFKVISRLRRAGRPATLQQVMAHPTIHELARALSETARERGGLITEVRPGRTAATERPNLFCVHPGGGQIHSYQALADELEGRFRVLGVRAAGLTDGEAGGEAPLEDIGAMAERYWKEIANLQPEGPYRLLGWSAGAVILHEMAATRPGDVASALLLEPAVTGPYRRERFNELAGIFGRAESLWRRGQAENGEARERTRKALKLLAGPMNIDADSVDLDEWLPYNVLRAESRALADYQAVVSRARATLVVSEEIERAGQELMPDGDREGYVAHWRRRYPAGLRIVDLAGDHYDMVKTRESVSAIAAALGAGPETPANQGT</sequence>
<dbReference type="InterPro" id="IPR010071">
    <property type="entry name" value="AA_adenyl_dom"/>
</dbReference>
<keyword evidence="6" id="KW-1185">Reference proteome</keyword>